<evidence type="ECO:0000256" key="6">
    <source>
        <dbReference type="ARBA" id="ARBA00023163"/>
    </source>
</evidence>
<dbReference type="InterPro" id="IPR036864">
    <property type="entry name" value="Zn2-C6_fun-type_DNA-bd_sf"/>
</dbReference>
<keyword evidence="1" id="KW-0479">Metal-binding</keyword>
<keyword evidence="7" id="KW-0539">Nucleus</keyword>
<feature type="domain" description="C2H2-type" evidence="11">
    <location>
        <begin position="74"/>
        <end position="101"/>
    </location>
</feature>
<dbReference type="EMBL" id="LCWV01000010">
    <property type="protein sequence ID" value="PWI70268.1"/>
    <property type="molecule type" value="Genomic_DNA"/>
</dbReference>
<keyword evidence="3 8" id="KW-0863">Zinc-finger</keyword>
<dbReference type="PANTHER" id="PTHR47660">
    <property type="entry name" value="TRANSCRIPTION FACTOR WITH C2H2 AND ZN(2)-CYS(6) DNA BINDING DOMAIN (EUROFUNG)-RELATED-RELATED"/>
    <property type="match status" value="1"/>
</dbReference>
<evidence type="ECO:0000259" key="10">
    <source>
        <dbReference type="PROSITE" id="PS50048"/>
    </source>
</evidence>
<evidence type="ECO:0000256" key="1">
    <source>
        <dbReference type="ARBA" id="ARBA00022723"/>
    </source>
</evidence>
<dbReference type="GO" id="GO:0000981">
    <property type="term" value="F:DNA-binding transcription factor activity, RNA polymerase II-specific"/>
    <property type="evidence" value="ECO:0007669"/>
    <property type="project" value="InterPro"/>
</dbReference>
<evidence type="ECO:0000256" key="2">
    <source>
        <dbReference type="ARBA" id="ARBA00022737"/>
    </source>
</evidence>
<dbReference type="InterPro" id="IPR001138">
    <property type="entry name" value="Zn2Cys6_DnaBD"/>
</dbReference>
<dbReference type="PROSITE" id="PS00028">
    <property type="entry name" value="ZINC_FINGER_C2H2_1"/>
    <property type="match status" value="2"/>
</dbReference>
<organism evidence="12 13">
    <name type="scientific">Purpureocillium lilacinum</name>
    <name type="common">Paecilomyces lilacinus</name>
    <dbReference type="NCBI Taxonomy" id="33203"/>
    <lineage>
        <taxon>Eukaryota</taxon>
        <taxon>Fungi</taxon>
        <taxon>Dikarya</taxon>
        <taxon>Ascomycota</taxon>
        <taxon>Pezizomycotina</taxon>
        <taxon>Sordariomycetes</taxon>
        <taxon>Hypocreomycetidae</taxon>
        <taxon>Hypocreales</taxon>
        <taxon>Ophiocordycipitaceae</taxon>
        <taxon>Purpureocillium</taxon>
    </lineage>
</organism>
<protein>
    <submittedName>
        <fullName evidence="12">Putative transcription factor cmr1 protein</fullName>
    </submittedName>
</protein>
<reference evidence="12 13" key="1">
    <citation type="journal article" date="2016" name="Front. Microbiol.">
        <title>Genome and transcriptome sequences reveal the specific parasitism of the nematophagous Purpureocillium lilacinum 36-1.</title>
        <authorList>
            <person name="Xie J."/>
            <person name="Li S."/>
            <person name="Mo C."/>
            <person name="Xiao X."/>
            <person name="Peng D."/>
            <person name="Wang G."/>
            <person name="Xiao Y."/>
        </authorList>
    </citation>
    <scope>NUCLEOTIDE SEQUENCE [LARGE SCALE GENOMIC DNA]</scope>
    <source>
        <strain evidence="12 13">36-1</strain>
    </source>
</reference>
<dbReference type="PROSITE" id="PS50048">
    <property type="entry name" value="ZN2_CY6_FUNGAL_2"/>
    <property type="match status" value="1"/>
</dbReference>
<dbReference type="AlphaFoldDB" id="A0A2U3E6V8"/>
<evidence type="ECO:0000256" key="3">
    <source>
        <dbReference type="ARBA" id="ARBA00022771"/>
    </source>
</evidence>
<evidence type="ECO:0000256" key="9">
    <source>
        <dbReference type="SAM" id="MobiDB-lite"/>
    </source>
</evidence>
<dbReference type="Gene3D" id="4.10.240.10">
    <property type="entry name" value="Zn(2)-C6 fungal-type DNA-binding domain"/>
    <property type="match status" value="1"/>
</dbReference>
<sequence length="1018" mass="113510">MVDLANKETYCWVSNKLSQAAGPDDSPSSRAVRSKRGIIARGSHGEDRQPRVIRIVPRDLNKVSQLWIKRSTMAFCTYCGQSFQRNEHLERHLTAHTNIKRFKCPTCHLSFSRADVLQRHMAIHGVAAAAEKDNHQLVIGVRPRTQKACRNCARTKTKCDSATPCNRCRQKKIPCDRGPKKKLSPTPQSVDDDTTTTPSPSGTEVAKDNLSAMDIEDRQHLGNDEEQSKFAVSSFDQMPDPVTPRQTPSPTVDAQICETAVVTSSRMDIHISSLARATAESDSGGAVTTMGQLQPTWDHTTDTASRDLAHSGEHTYSSAADIFAGIDESAICSIQTMPPNAGHMHCDSFDTLWYEDMHMHTPTWGYPERNAEAVEHQAVIEAYNYWSSFRCNPSKDITKCPRTAGVLLVSLSHAAETDNPWAGFGFGLDFPSQESFERVVSLPFQEGSRDRLSAISQSLFRKALKVHCLDPAAVSSANPDSTTSFLTLPRIGTIDHCLQEYMLNFEPFYPLVPEGLLDANALILGPSSAASSLLILLMIGQGATSNSTGDARRLSGGLTEVCRISLFDAMEKNVSLSHHQLLVHCAIIFVVQAAWSGDKWLMDIGLGQRGIYVAVVRNGRLLDTVDTEAYTSSAMGDVSRAAWLDRERLTRLAYAWVVIDLELSLFHDTNLELSIVELNLAIPYCDELYFERDESCWKIQKGQEPSNQPSLRTLFQWFLNDQLIGDRTRSLTPATFRLLLHPLHSLAYSLGQLISCIGGEQSPRPFSRVTKRSTDVRVEEVQSLLYRWISLYNSCRYRSLSDVYVSHDHNFQGPLMISTLIEYHVICLNTMSSFMEIESLARRRLSDGQIRSLSPEVIEQSIRSPDQVLDHVGQILHLLRMLGRKVRPPWWPVALYRASLILWMMSVLYGAQWNSSSLPLVLIDVERGIEESNEGGSRHRYFTSTGASYAGWSATSLLGIPALTNQAGGIEPVRLDDPIRTLDTCFSAFEGGTPTRFSEGIRVKLEQFLTSRYSLRDG</sequence>
<dbReference type="PROSITE" id="PS00463">
    <property type="entry name" value="ZN2_CY6_FUNGAL_1"/>
    <property type="match status" value="1"/>
</dbReference>
<dbReference type="InterPro" id="IPR013087">
    <property type="entry name" value="Znf_C2H2_type"/>
</dbReference>
<name>A0A2U3E6V8_PURLI</name>
<evidence type="ECO:0000256" key="7">
    <source>
        <dbReference type="ARBA" id="ARBA00023242"/>
    </source>
</evidence>
<dbReference type="FunFam" id="3.30.160.60:FF:000100">
    <property type="entry name" value="Zinc finger 45-like"/>
    <property type="match status" value="1"/>
</dbReference>
<gene>
    <name evidence="12" type="ORF">PCL_00412</name>
</gene>
<keyword evidence="4" id="KW-0862">Zinc</keyword>
<evidence type="ECO:0000256" key="4">
    <source>
        <dbReference type="ARBA" id="ARBA00022833"/>
    </source>
</evidence>
<feature type="compositionally biased region" description="Low complexity" evidence="9">
    <location>
        <begin position="184"/>
        <end position="203"/>
    </location>
</feature>
<feature type="domain" description="Zn(2)-C6 fungal-type" evidence="10">
    <location>
        <begin position="148"/>
        <end position="175"/>
    </location>
</feature>
<keyword evidence="2" id="KW-0677">Repeat</keyword>
<keyword evidence="6" id="KW-0804">Transcription</keyword>
<dbReference type="Proteomes" id="UP000245956">
    <property type="component" value="Unassembled WGS sequence"/>
</dbReference>
<dbReference type="Pfam" id="PF00096">
    <property type="entry name" value="zf-C2H2"/>
    <property type="match status" value="2"/>
</dbReference>
<dbReference type="PROSITE" id="PS50157">
    <property type="entry name" value="ZINC_FINGER_C2H2_2"/>
    <property type="match status" value="2"/>
</dbReference>
<evidence type="ECO:0000313" key="12">
    <source>
        <dbReference type="EMBL" id="PWI70268.1"/>
    </source>
</evidence>
<dbReference type="PANTHER" id="PTHR47660:SF2">
    <property type="entry name" value="TRANSCRIPTION FACTOR WITH C2H2 AND ZN(2)-CYS(6) DNA BINDING DOMAIN (EUROFUNG)"/>
    <property type="match status" value="1"/>
</dbReference>
<dbReference type="SUPFAM" id="SSF57667">
    <property type="entry name" value="beta-beta-alpha zinc fingers"/>
    <property type="match status" value="1"/>
</dbReference>
<keyword evidence="5" id="KW-0805">Transcription regulation</keyword>
<evidence type="ECO:0000313" key="13">
    <source>
        <dbReference type="Proteomes" id="UP000245956"/>
    </source>
</evidence>
<feature type="region of interest" description="Disordered" evidence="9">
    <location>
        <begin position="19"/>
        <end position="45"/>
    </location>
</feature>
<evidence type="ECO:0000256" key="8">
    <source>
        <dbReference type="PROSITE-ProRule" id="PRU00042"/>
    </source>
</evidence>
<feature type="domain" description="C2H2-type" evidence="11">
    <location>
        <begin position="102"/>
        <end position="124"/>
    </location>
</feature>
<evidence type="ECO:0000256" key="5">
    <source>
        <dbReference type="ARBA" id="ARBA00023015"/>
    </source>
</evidence>
<dbReference type="GO" id="GO:0008270">
    <property type="term" value="F:zinc ion binding"/>
    <property type="evidence" value="ECO:0007669"/>
    <property type="project" value="UniProtKB-KW"/>
</dbReference>
<dbReference type="SMART" id="SM00355">
    <property type="entry name" value="ZnF_C2H2"/>
    <property type="match status" value="2"/>
</dbReference>
<dbReference type="Gene3D" id="3.30.160.60">
    <property type="entry name" value="Classic Zinc Finger"/>
    <property type="match status" value="2"/>
</dbReference>
<comment type="caution">
    <text evidence="12">The sequence shown here is derived from an EMBL/GenBank/DDBJ whole genome shotgun (WGS) entry which is preliminary data.</text>
</comment>
<feature type="region of interest" description="Disordered" evidence="9">
    <location>
        <begin position="176"/>
        <end position="205"/>
    </location>
</feature>
<dbReference type="CDD" id="cd00067">
    <property type="entry name" value="GAL4"/>
    <property type="match status" value="1"/>
</dbReference>
<accession>A0A2U3E6V8</accession>
<evidence type="ECO:0000259" key="11">
    <source>
        <dbReference type="PROSITE" id="PS50157"/>
    </source>
</evidence>
<proteinExistence type="predicted"/>
<dbReference type="SUPFAM" id="SSF57701">
    <property type="entry name" value="Zn2/Cys6 DNA-binding domain"/>
    <property type="match status" value="1"/>
</dbReference>
<dbReference type="InterPro" id="IPR036236">
    <property type="entry name" value="Znf_C2H2_sf"/>
</dbReference>